<gene>
    <name evidence="2" type="ORF">MMF94_29465</name>
</gene>
<evidence type="ECO:0000313" key="2">
    <source>
        <dbReference type="EMBL" id="MCH6169849.1"/>
    </source>
</evidence>
<dbReference type="EMBL" id="JAKXMK010000028">
    <property type="protein sequence ID" value="MCH6169849.1"/>
    <property type="molecule type" value="Genomic_DNA"/>
</dbReference>
<proteinExistence type="predicted"/>
<keyword evidence="1" id="KW-0812">Transmembrane</keyword>
<evidence type="ECO:0000313" key="3">
    <source>
        <dbReference type="Proteomes" id="UP001299970"/>
    </source>
</evidence>
<feature type="transmembrane region" description="Helical" evidence="1">
    <location>
        <begin position="39"/>
        <end position="60"/>
    </location>
</feature>
<dbReference type="RefSeq" id="WP_241040508.1">
    <property type="nucleotide sequence ID" value="NZ_BAAAJF010000014.1"/>
</dbReference>
<keyword evidence="3" id="KW-1185">Reference proteome</keyword>
<protein>
    <recommendedName>
        <fullName evidence="4">DUF3040 family protein</fullName>
    </recommendedName>
</protein>
<organism evidence="2 3">
    <name type="scientific">Pseudonocardia alaniniphila</name>
    <dbReference type="NCBI Taxonomy" id="75291"/>
    <lineage>
        <taxon>Bacteria</taxon>
        <taxon>Bacillati</taxon>
        <taxon>Actinomycetota</taxon>
        <taxon>Actinomycetes</taxon>
        <taxon>Pseudonocardiales</taxon>
        <taxon>Pseudonocardiaceae</taxon>
        <taxon>Pseudonocardia</taxon>
    </lineage>
</organism>
<reference evidence="2 3" key="1">
    <citation type="submission" date="2022-03" db="EMBL/GenBank/DDBJ databases">
        <title>Pseudonocardia alaer sp. nov., a novel actinomycete isolated from reed forest soil.</title>
        <authorList>
            <person name="Wang L."/>
        </authorList>
    </citation>
    <scope>NUCLEOTIDE SEQUENCE [LARGE SCALE GENOMIC DNA]</scope>
    <source>
        <strain evidence="2 3">Y-16303</strain>
    </source>
</reference>
<evidence type="ECO:0008006" key="4">
    <source>
        <dbReference type="Google" id="ProtNLM"/>
    </source>
</evidence>
<feature type="transmembrane region" description="Helical" evidence="1">
    <location>
        <begin position="12"/>
        <end position="33"/>
    </location>
</feature>
<name>A0ABS9TMT4_9PSEU</name>
<evidence type="ECO:0000256" key="1">
    <source>
        <dbReference type="SAM" id="Phobius"/>
    </source>
</evidence>
<keyword evidence="1" id="KW-1133">Transmembrane helix</keyword>
<sequence>MNPIDQHRTRETRIITATVTAICALGFAAAVVPGAEARIITTLALGAGLVVVLLVVRAVVRRVREHLEDRADERTAAVLRAQYQADHAPQGAPVAEDVVRGRV</sequence>
<dbReference type="Proteomes" id="UP001299970">
    <property type="component" value="Unassembled WGS sequence"/>
</dbReference>
<comment type="caution">
    <text evidence="2">The sequence shown here is derived from an EMBL/GenBank/DDBJ whole genome shotgun (WGS) entry which is preliminary data.</text>
</comment>
<keyword evidence="1" id="KW-0472">Membrane</keyword>
<accession>A0ABS9TMT4</accession>